<organism evidence="1 2">
    <name type="scientific">Giardia intestinalis (strain ATCC 50581 / GS clone H7)</name>
    <name type="common">Giardia lamblia</name>
    <dbReference type="NCBI Taxonomy" id="598745"/>
    <lineage>
        <taxon>Eukaryota</taxon>
        <taxon>Metamonada</taxon>
        <taxon>Diplomonadida</taxon>
        <taxon>Hexamitidae</taxon>
        <taxon>Giardiinae</taxon>
        <taxon>Giardia</taxon>
    </lineage>
</organism>
<dbReference type="VEuPathDB" id="GiardiaDB:GL50581_3911"/>
<gene>
    <name evidence="1" type="ORF">GL50581_3911</name>
</gene>
<evidence type="ECO:0000313" key="2">
    <source>
        <dbReference type="Proteomes" id="UP000002488"/>
    </source>
</evidence>
<dbReference type="EMBL" id="ACGJ01002914">
    <property type="protein sequence ID" value="EES98877.1"/>
    <property type="molecule type" value="Genomic_DNA"/>
</dbReference>
<accession>C6LYN4</accession>
<comment type="caution">
    <text evidence="1">The sequence shown here is derived from an EMBL/GenBank/DDBJ whole genome shotgun (WGS) entry which is preliminary data.</text>
</comment>
<evidence type="ECO:0000313" key="1">
    <source>
        <dbReference type="EMBL" id="EES98877.1"/>
    </source>
</evidence>
<sequence length="325" mass="35535">MHARSIHYGGTGDLSVRLQKTLGKFILFTGACALLSKTPSQASTSFSYYEYPANTLDIVALGKQYAETPGATIINKSPTGGSNCITISSLGKVILGASSLSATTISLRYIRNKHQRAPKDERGVIVYGDLQVGHASGLASPSCLRGLKVPIVPVTDIFTHLLRNTALISTERLPTRDDTLPLSSKVIVNGVDTHFNDLSCPWKESFVQLQKSMGDAFPKAITNYYMRVYDCIMSPKDACDWILAISPSCTSENTTNELTEPSIKSKSTPRILKQPRTPTLAVLFRMAAKMPHKLLASPQTGRCFQDSLLFVAIHGNSYEASFYEY</sequence>
<dbReference type="OrthoDB" id="10252948at2759"/>
<reference evidence="1 2" key="1">
    <citation type="journal article" date="2009" name="PLoS Pathog.">
        <title>Draft genome sequencing of giardia intestinalis assemblage B isolate GS: is human giardiasis caused by two different species?</title>
        <authorList>
            <person name="Franzen O."/>
            <person name="Jerlstrom-Hultqvist J."/>
            <person name="Castro E."/>
            <person name="Sherwood E."/>
            <person name="Ankarklev J."/>
            <person name="Reiner D.S."/>
            <person name="Palm D."/>
            <person name="Andersson J.O."/>
            <person name="Andersson B."/>
            <person name="Svard S.G."/>
        </authorList>
    </citation>
    <scope>NUCLEOTIDE SEQUENCE [LARGE SCALE GENOMIC DNA]</scope>
    <source>
        <strain evidence="2">ATCC 50581 / GS clone H7</strain>
    </source>
</reference>
<name>C6LYN4_GIAIB</name>
<dbReference type="OMA" id="YYEYPAN"/>
<dbReference type="Proteomes" id="UP000002488">
    <property type="component" value="Unassembled WGS sequence"/>
</dbReference>
<dbReference type="AlphaFoldDB" id="C6LYN4"/>
<proteinExistence type="predicted"/>
<protein>
    <submittedName>
        <fullName evidence="1">Uncharacterized protein</fullName>
    </submittedName>
</protein>